<sequence>MNNTFRLGVYQGLTKKHLDYMILYIKEFVNGK</sequence>
<dbReference type="InterPro" id="IPR015422">
    <property type="entry name" value="PyrdxlP-dep_Trfase_small"/>
</dbReference>
<accession>A0A1V5ZNU7</accession>
<dbReference type="AlphaFoldDB" id="A0A1V5ZNU7"/>
<dbReference type="EMBL" id="MWDB01000008">
    <property type="protein sequence ID" value="OQB41909.1"/>
    <property type="molecule type" value="Genomic_DNA"/>
</dbReference>
<organism evidence="1">
    <name type="scientific">candidate division CPR1 bacterium ADurb.Bin160</name>
    <dbReference type="NCBI Taxonomy" id="1852826"/>
    <lineage>
        <taxon>Bacteria</taxon>
        <taxon>candidate division CPR1</taxon>
    </lineage>
</organism>
<dbReference type="Gene3D" id="3.90.1150.10">
    <property type="entry name" value="Aspartate Aminotransferase, domain 1"/>
    <property type="match status" value="1"/>
</dbReference>
<proteinExistence type="predicted"/>
<gene>
    <name evidence="1" type="ORF">BWY04_00522</name>
</gene>
<evidence type="ECO:0000313" key="1">
    <source>
        <dbReference type="EMBL" id="OQB41909.1"/>
    </source>
</evidence>
<reference evidence="1" key="1">
    <citation type="submission" date="2017-02" db="EMBL/GenBank/DDBJ databases">
        <title>Delving into the versatile metabolic prowess of the omnipresent phylum Bacteroidetes.</title>
        <authorList>
            <person name="Nobu M.K."/>
            <person name="Mei R."/>
            <person name="Narihiro T."/>
            <person name="Kuroda K."/>
            <person name="Liu W.-T."/>
        </authorList>
    </citation>
    <scope>NUCLEOTIDE SEQUENCE</scope>
    <source>
        <strain evidence="1">ADurb.Bin160</strain>
    </source>
</reference>
<protein>
    <submittedName>
        <fullName evidence="1">Uncharacterized protein</fullName>
    </submittedName>
</protein>
<name>A0A1V5ZNU7_9BACT</name>
<dbReference type="Proteomes" id="UP000485621">
    <property type="component" value="Unassembled WGS sequence"/>
</dbReference>
<comment type="caution">
    <text evidence="1">The sequence shown here is derived from an EMBL/GenBank/DDBJ whole genome shotgun (WGS) entry which is preliminary data.</text>
</comment>